<reference evidence="1" key="1">
    <citation type="submission" date="2022-06" db="EMBL/GenBank/DDBJ databases">
        <title>Gramella sediminis sp. nov., isolated from deep-sea sediment of the Indian Ocean.</title>
        <authorList>
            <person name="Yang L."/>
        </authorList>
    </citation>
    <scope>NUCLEOTIDE SEQUENCE</scope>
    <source>
        <strain evidence="1">HMD3159</strain>
    </source>
</reference>
<keyword evidence="2" id="KW-1185">Reference proteome</keyword>
<comment type="caution">
    <text evidence="1">The sequence shown here is derived from an EMBL/GenBank/DDBJ whole genome shotgun (WGS) entry which is preliminary data.</text>
</comment>
<dbReference type="Proteomes" id="UP001155077">
    <property type="component" value="Unassembled WGS sequence"/>
</dbReference>
<accession>A0ABT0Z3G9</accession>
<sequence length="97" mass="11068">MSESKNPEEFYAKLKKQLQDTAMWPSEYLYKFIVPTKGNQIEEVEDIFDNMGAVIETKQSKKGTYTSVSINVRMKNPDAVIEKYREVAANVDGVISL</sequence>
<dbReference type="SUPFAM" id="SSF117991">
    <property type="entry name" value="YbeD/HP0495-like"/>
    <property type="match status" value="1"/>
</dbReference>
<dbReference type="RefSeq" id="WP_252114219.1">
    <property type="nucleotide sequence ID" value="NZ_JAMSCK010000004.1"/>
</dbReference>
<name>A0ABT0Z3G9_9FLAO</name>
<dbReference type="InterPro" id="IPR007454">
    <property type="entry name" value="UPF0250_YbeD-like"/>
</dbReference>
<dbReference type="EMBL" id="JAMSCK010000004">
    <property type="protein sequence ID" value="MCM8570278.1"/>
    <property type="molecule type" value="Genomic_DNA"/>
</dbReference>
<gene>
    <name evidence="1" type="ORF">NE848_12865</name>
</gene>
<organism evidence="1 2">
    <name type="scientific">Gramella jeungdoensis</name>
    <dbReference type="NCBI Taxonomy" id="708091"/>
    <lineage>
        <taxon>Bacteria</taxon>
        <taxon>Pseudomonadati</taxon>
        <taxon>Bacteroidota</taxon>
        <taxon>Flavobacteriia</taxon>
        <taxon>Flavobacteriales</taxon>
        <taxon>Flavobacteriaceae</taxon>
        <taxon>Christiangramia</taxon>
    </lineage>
</organism>
<dbReference type="Pfam" id="PF04359">
    <property type="entry name" value="DUF493"/>
    <property type="match status" value="1"/>
</dbReference>
<dbReference type="Gene3D" id="3.30.70.260">
    <property type="match status" value="1"/>
</dbReference>
<dbReference type="InterPro" id="IPR027471">
    <property type="entry name" value="YbeD-like_sf"/>
</dbReference>
<evidence type="ECO:0000313" key="2">
    <source>
        <dbReference type="Proteomes" id="UP001155077"/>
    </source>
</evidence>
<evidence type="ECO:0000313" key="1">
    <source>
        <dbReference type="EMBL" id="MCM8570278.1"/>
    </source>
</evidence>
<protein>
    <submittedName>
        <fullName evidence="1">DUF493 family protein</fullName>
    </submittedName>
</protein>
<proteinExistence type="predicted"/>